<evidence type="ECO:0000313" key="2">
    <source>
        <dbReference type="Ensembl" id="ENSOKIP00005086854.1"/>
    </source>
</evidence>
<protein>
    <submittedName>
        <fullName evidence="2">Uncharacterized protein</fullName>
    </submittedName>
</protein>
<dbReference type="Proteomes" id="UP000694557">
    <property type="component" value="Unassembled WGS sequence"/>
</dbReference>
<sequence length="94" mass="11152">MNQTLLLAPLSQCRKIILEELEYNGCNRDPRTSCDNAYFYIRFVIGFYSFLAMPLFKSFVIGFYSFLAMPLFKKRCFDSRKIQENFNMDLSRTC</sequence>
<accession>A0A8C7JJH5</accession>
<keyword evidence="3" id="KW-1185">Reference proteome</keyword>
<feature type="transmembrane region" description="Helical" evidence="1">
    <location>
        <begin position="39"/>
        <end position="72"/>
    </location>
</feature>
<reference evidence="2" key="2">
    <citation type="submission" date="2025-09" db="UniProtKB">
        <authorList>
            <consortium name="Ensembl"/>
        </authorList>
    </citation>
    <scope>IDENTIFICATION</scope>
</reference>
<proteinExistence type="predicted"/>
<dbReference type="AlphaFoldDB" id="A0A8C7JJH5"/>
<reference evidence="2" key="1">
    <citation type="submission" date="2025-08" db="UniProtKB">
        <authorList>
            <consortium name="Ensembl"/>
        </authorList>
    </citation>
    <scope>IDENTIFICATION</scope>
</reference>
<evidence type="ECO:0000256" key="1">
    <source>
        <dbReference type="SAM" id="Phobius"/>
    </source>
</evidence>
<evidence type="ECO:0000313" key="3">
    <source>
        <dbReference type="Proteomes" id="UP000694557"/>
    </source>
</evidence>
<organism evidence="2 3">
    <name type="scientific">Oncorhynchus kisutch</name>
    <name type="common">Coho salmon</name>
    <name type="synonym">Salmo kisutch</name>
    <dbReference type="NCBI Taxonomy" id="8019"/>
    <lineage>
        <taxon>Eukaryota</taxon>
        <taxon>Metazoa</taxon>
        <taxon>Chordata</taxon>
        <taxon>Craniata</taxon>
        <taxon>Vertebrata</taxon>
        <taxon>Euteleostomi</taxon>
        <taxon>Actinopterygii</taxon>
        <taxon>Neopterygii</taxon>
        <taxon>Teleostei</taxon>
        <taxon>Protacanthopterygii</taxon>
        <taxon>Salmoniformes</taxon>
        <taxon>Salmonidae</taxon>
        <taxon>Salmoninae</taxon>
        <taxon>Oncorhynchus</taxon>
    </lineage>
</organism>
<keyword evidence="1" id="KW-1133">Transmembrane helix</keyword>
<name>A0A8C7JJH5_ONCKI</name>
<keyword evidence="1" id="KW-0472">Membrane</keyword>
<dbReference type="GeneTree" id="ENSGT00980000199383"/>
<dbReference type="Ensembl" id="ENSOKIT00005092891.1">
    <property type="protein sequence ID" value="ENSOKIP00005086854.1"/>
    <property type="gene ID" value="ENSOKIG00005037887.1"/>
</dbReference>
<keyword evidence="1" id="KW-0812">Transmembrane</keyword>